<gene>
    <name evidence="2" type="ORF">B0J12DRAFT_13489</name>
</gene>
<name>A0ABQ8GU91_9PEZI</name>
<dbReference type="Proteomes" id="UP000774617">
    <property type="component" value="Unassembled WGS sequence"/>
</dbReference>
<dbReference type="EMBL" id="JAGTJR010000001">
    <property type="protein sequence ID" value="KAH7064832.1"/>
    <property type="molecule type" value="Genomic_DNA"/>
</dbReference>
<accession>A0ABQ8GU91</accession>
<keyword evidence="3" id="KW-1185">Reference proteome</keyword>
<dbReference type="Pfam" id="PF17237">
    <property type="entry name" value="Emr1"/>
    <property type="match status" value="1"/>
</dbReference>
<proteinExistence type="predicted"/>
<keyword evidence="1" id="KW-1133">Transmembrane helix</keyword>
<reference evidence="2 3" key="1">
    <citation type="journal article" date="2021" name="Nat. Commun.">
        <title>Genetic determinants of endophytism in the Arabidopsis root mycobiome.</title>
        <authorList>
            <person name="Mesny F."/>
            <person name="Miyauchi S."/>
            <person name="Thiergart T."/>
            <person name="Pickel B."/>
            <person name="Atanasova L."/>
            <person name="Karlsson M."/>
            <person name="Huettel B."/>
            <person name="Barry K.W."/>
            <person name="Haridas S."/>
            <person name="Chen C."/>
            <person name="Bauer D."/>
            <person name="Andreopoulos W."/>
            <person name="Pangilinan J."/>
            <person name="LaButti K."/>
            <person name="Riley R."/>
            <person name="Lipzen A."/>
            <person name="Clum A."/>
            <person name="Drula E."/>
            <person name="Henrissat B."/>
            <person name="Kohler A."/>
            <person name="Grigoriev I.V."/>
            <person name="Martin F.M."/>
            <person name="Hacquard S."/>
        </authorList>
    </citation>
    <scope>NUCLEOTIDE SEQUENCE [LARGE SCALE GENOMIC DNA]</scope>
    <source>
        <strain evidence="2 3">MPI-SDFR-AT-0080</strain>
    </source>
</reference>
<keyword evidence="1" id="KW-0472">Membrane</keyword>
<sequence length="128" mass="14097">MRTCVVAEELEADAVFWLLAQHKGLAHLQIHRTSLQAYSTPSRPPSPLLPPAASATFPRPRVGSRSRCVCVTMASNLPNLRRLFVEARSEAEESAYSRNAFYNLVLFMSSVAVFSLVAQRMTVGKACS</sequence>
<feature type="transmembrane region" description="Helical" evidence="1">
    <location>
        <begin position="100"/>
        <end position="118"/>
    </location>
</feature>
<evidence type="ECO:0000313" key="3">
    <source>
        <dbReference type="Proteomes" id="UP000774617"/>
    </source>
</evidence>
<protein>
    <submittedName>
        <fullName evidence="2">Uncharacterized protein</fullName>
    </submittedName>
</protein>
<comment type="caution">
    <text evidence="2">The sequence shown here is derived from an EMBL/GenBank/DDBJ whole genome shotgun (WGS) entry which is preliminary data.</text>
</comment>
<keyword evidence="1" id="KW-0812">Transmembrane</keyword>
<evidence type="ECO:0000313" key="2">
    <source>
        <dbReference type="EMBL" id="KAH7064832.1"/>
    </source>
</evidence>
<dbReference type="InterPro" id="IPR035195">
    <property type="entry name" value="Emr1"/>
</dbReference>
<evidence type="ECO:0000256" key="1">
    <source>
        <dbReference type="SAM" id="Phobius"/>
    </source>
</evidence>
<organism evidence="2 3">
    <name type="scientific">Macrophomina phaseolina</name>
    <dbReference type="NCBI Taxonomy" id="35725"/>
    <lineage>
        <taxon>Eukaryota</taxon>
        <taxon>Fungi</taxon>
        <taxon>Dikarya</taxon>
        <taxon>Ascomycota</taxon>
        <taxon>Pezizomycotina</taxon>
        <taxon>Dothideomycetes</taxon>
        <taxon>Dothideomycetes incertae sedis</taxon>
        <taxon>Botryosphaeriales</taxon>
        <taxon>Botryosphaeriaceae</taxon>
        <taxon>Macrophomina</taxon>
    </lineage>
</organism>